<dbReference type="InterPro" id="IPR015424">
    <property type="entry name" value="PyrdxlP-dep_Trfase"/>
</dbReference>
<name>A0ABQ1I8Z8_9PROT</name>
<evidence type="ECO:0000256" key="1">
    <source>
        <dbReference type="ARBA" id="ARBA00001933"/>
    </source>
</evidence>
<comment type="pathway">
    <text evidence="6">One-carbon metabolism; tetrahydrofolate interconversion.</text>
</comment>
<dbReference type="Pfam" id="PF00464">
    <property type="entry name" value="SHMT"/>
    <property type="match status" value="1"/>
</dbReference>
<evidence type="ECO:0000313" key="9">
    <source>
        <dbReference type="Proteomes" id="UP000603352"/>
    </source>
</evidence>
<comment type="subunit">
    <text evidence="6">Homodimer.</text>
</comment>
<keyword evidence="5 6" id="KW-0663">Pyridoxal phosphate</keyword>
<feature type="site" description="Plays an important role in substrate specificity" evidence="6">
    <location>
        <position position="238"/>
    </location>
</feature>
<evidence type="ECO:0000259" key="7">
    <source>
        <dbReference type="Pfam" id="PF00464"/>
    </source>
</evidence>
<dbReference type="SUPFAM" id="SSF53383">
    <property type="entry name" value="PLP-dependent transferases"/>
    <property type="match status" value="1"/>
</dbReference>
<evidence type="ECO:0000313" key="8">
    <source>
        <dbReference type="EMBL" id="GGB23368.1"/>
    </source>
</evidence>
<organism evidence="8 9">
    <name type="scientific">Tistrella bauzanensis</name>
    <dbReference type="NCBI Taxonomy" id="657419"/>
    <lineage>
        <taxon>Bacteria</taxon>
        <taxon>Pseudomonadati</taxon>
        <taxon>Pseudomonadota</taxon>
        <taxon>Alphaproteobacteria</taxon>
        <taxon>Geminicoccales</taxon>
        <taxon>Geminicoccaceae</taxon>
        <taxon>Tistrella</taxon>
    </lineage>
</organism>
<evidence type="ECO:0000256" key="2">
    <source>
        <dbReference type="ARBA" id="ARBA00006376"/>
    </source>
</evidence>
<comment type="function">
    <text evidence="6">Catalyzes the reversible interconversion of serine and glycine with tetrahydrofolate (THF) serving as the one-carbon carrier. This reaction serves as the major source of one-carbon groups required for the biosynthesis of purines, thymidylate, methionine, and other important biomolecules. Also exhibits THF-independent aldolase activity toward beta-hydroxyamino acids, producing glycine and aldehydes, via a retro-aldol mechanism.</text>
</comment>
<comment type="cofactor">
    <cofactor evidence="1 6">
        <name>pyridoxal 5'-phosphate</name>
        <dbReference type="ChEBI" id="CHEBI:597326"/>
    </cofactor>
</comment>
<reference evidence="9" key="1">
    <citation type="journal article" date="2019" name="Int. J. Syst. Evol. Microbiol.">
        <title>The Global Catalogue of Microorganisms (GCM) 10K type strain sequencing project: providing services to taxonomists for standard genome sequencing and annotation.</title>
        <authorList>
            <consortium name="The Broad Institute Genomics Platform"/>
            <consortium name="The Broad Institute Genome Sequencing Center for Infectious Disease"/>
            <person name="Wu L."/>
            <person name="Ma J."/>
        </authorList>
    </citation>
    <scope>NUCLEOTIDE SEQUENCE [LARGE SCALE GENOMIC DNA]</scope>
    <source>
        <strain evidence="9">CGMCC 1.10188</strain>
    </source>
</reference>
<protein>
    <recommendedName>
        <fullName evidence="6">Serine hydroxymethyltransferase</fullName>
        <shortName evidence="6">SHMT</shortName>
        <shortName evidence="6">Serine methylase</shortName>
        <ecNumber evidence="6">2.1.2.1</ecNumber>
    </recommendedName>
</protein>
<keyword evidence="9" id="KW-1185">Reference proteome</keyword>
<dbReference type="InterPro" id="IPR049943">
    <property type="entry name" value="Ser_HO-MeTrfase-like"/>
</dbReference>
<comment type="subcellular location">
    <subcellularLocation>
        <location evidence="6">Cytoplasm</location>
    </subcellularLocation>
</comment>
<dbReference type="InterPro" id="IPR015421">
    <property type="entry name" value="PyrdxlP-dep_Trfase_major"/>
</dbReference>
<dbReference type="Proteomes" id="UP000603352">
    <property type="component" value="Unassembled WGS sequence"/>
</dbReference>
<keyword evidence="6" id="KW-0028">Amino-acid biosynthesis</keyword>
<evidence type="ECO:0000256" key="5">
    <source>
        <dbReference type="ARBA" id="ARBA00022898"/>
    </source>
</evidence>
<proteinExistence type="inferred from homology"/>
<keyword evidence="6" id="KW-0963">Cytoplasm</keyword>
<comment type="caution">
    <text evidence="6">Lacks conserved residue(s) required for the propagation of feature annotation.</text>
</comment>
<dbReference type="InterPro" id="IPR039429">
    <property type="entry name" value="SHMT-like_dom"/>
</dbReference>
<feature type="binding site" evidence="6">
    <location>
        <position position="130"/>
    </location>
    <ligand>
        <name>(6S)-5,6,7,8-tetrahydrofolate</name>
        <dbReference type="ChEBI" id="CHEBI:57453"/>
    </ligand>
</feature>
<comment type="caution">
    <text evidence="8">The sequence shown here is derived from an EMBL/GenBank/DDBJ whole genome shotgun (WGS) entry which is preliminary data.</text>
</comment>
<dbReference type="EC" id="2.1.2.1" evidence="6"/>
<comment type="catalytic activity">
    <reaction evidence="6">
        <text>(6R)-5,10-methylene-5,6,7,8-tetrahydrofolate + glycine + H2O = (6S)-5,6,7,8-tetrahydrofolate + L-serine</text>
        <dbReference type="Rhea" id="RHEA:15481"/>
        <dbReference type="ChEBI" id="CHEBI:15377"/>
        <dbReference type="ChEBI" id="CHEBI:15636"/>
        <dbReference type="ChEBI" id="CHEBI:33384"/>
        <dbReference type="ChEBI" id="CHEBI:57305"/>
        <dbReference type="ChEBI" id="CHEBI:57453"/>
        <dbReference type="EC" id="2.1.2.1"/>
    </reaction>
</comment>
<keyword evidence="3 6" id="KW-0554">One-carbon metabolism</keyword>
<feature type="binding site" evidence="6">
    <location>
        <begin position="134"/>
        <end position="136"/>
    </location>
    <ligand>
        <name>(6S)-5,6,7,8-tetrahydrofolate</name>
        <dbReference type="ChEBI" id="CHEBI:57453"/>
    </ligand>
</feature>
<feature type="modified residue" description="N6-(pyridoxal phosphate)lysine" evidence="6">
    <location>
        <position position="239"/>
    </location>
</feature>
<dbReference type="EMBL" id="BMDZ01000001">
    <property type="protein sequence ID" value="GGB23368.1"/>
    <property type="molecule type" value="Genomic_DNA"/>
</dbReference>
<accession>A0ABQ1I8Z8</accession>
<dbReference type="InterPro" id="IPR001085">
    <property type="entry name" value="Ser_HO-MeTrfase"/>
</dbReference>
<dbReference type="PANTHER" id="PTHR11680">
    <property type="entry name" value="SERINE HYDROXYMETHYLTRANSFERASE"/>
    <property type="match status" value="1"/>
</dbReference>
<keyword evidence="4 6" id="KW-0808">Transferase</keyword>
<dbReference type="PROSITE" id="PS00096">
    <property type="entry name" value="SHMT"/>
    <property type="match status" value="1"/>
</dbReference>
<dbReference type="NCBIfam" id="NF000586">
    <property type="entry name" value="PRK00011.1"/>
    <property type="match status" value="1"/>
</dbReference>
<sequence>MLTTPAALAAQAPDDVLAATDPDLARAIRAEERRQQTQIELIASENIVSQAVRAAQGSVLTNKYAEGYPGRRYYGGCEAVDVAERLAIDRACRLFGAAHANVQPHSGANANLAVLFALLEPGDTVMGLDLACGGHLTHGSPVSLSGRWFKAVSYKVRGSDELIDYDAMEAEALRARPRLIFVGGSAYPRWIDFARARAIADRVGAWLMADIAHYAGLIACGLYPDPVPHAYVVTSTTHKTLRGPRGGIILTNDGDLARRIDKAVFPGVQGGPLMHVIAAKAVAFHEALQPDFRQYINAVVDNARTLAACLSAGGLRLVTGGTDCHLVLADLRPFGVTGKAAVEAMDSVGLTANKNAVPFDTAKPTVTSGIRLGSPAGTSRGFGPAEFRAIGTLILQVLASLRDHGGLDIATAARVRAEVDGLCRRFPVA</sequence>
<evidence type="ECO:0000256" key="6">
    <source>
        <dbReference type="HAMAP-Rule" id="MF_00051"/>
    </source>
</evidence>
<dbReference type="HAMAP" id="MF_00051">
    <property type="entry name" value="SHMT"/>
    <property type="match status" value="1"/>
</dbReference>
<dbReference type="Gene3D" id="3.90.1150.10">
    <property type="entry name" value="Aspartate Aminotransferase, domain 1"/>
    <property type="match status" value="1"/>
</dbReference>
<gene>
    <name evidence="6 8" type="primary">glyA</name>
    <name evidence="8" type="ORF">GCM10011505_00720</name>
</gene>
<dbReference type="PANTHER" id="PTHR11680:SF35">
    <property type="entry name" value="SERINE HYDROXYMETHYLTRANSFERASE 1"/>
    <property type="match status" value="1"/>
</dbReference>
<dbReference type="PIRSF" id="PIRSF000412">
    <property type="entry name" value="SHMT"/>
    <property type="match status" value="1"/>
</dbReference>
<comment type="pathway">
    <text evidence="6">Amino-acid biosynthesis; glycine biosynthesis; glycine from L-serine: step 1/1.</text>
</comment>
<dbReference type="Gene3D" id="3.40.640.10">
    <property type="entry name" value="Type I PLP-dependent aspartate aminotransferase-like (Major domain)"/>
    <property type="match status" value="1"/>
</dbReference>
<comment type="similarity">
    <text evidence="2 6">Belongs to the SHMT family.</text>
</comment>
<dbReference type="CDD" id="cd00378">
    <property type="entry name" value="SHMT"/>
    <property type="match status" value="1"/>
</dbReference>
<dbReference type="InterPro" id="IPR015422">
    <property type="entry name" value="PyrdxlP-dep_Trfase_small"/>
</dbReference>
<evidence type="ECO:0000256" key="3">
    <source>
        <dbReference type="ARBA" id="ARBA00022563"/>
    </source>
</evidence>
<feature type="domain" description="Serine hydroxymethyltransferase-like" evidence="7">
    <location>
        <begin position="18"/>
        <end position="394"/>
    </location>
</feature>
<evidence type="ECO:0000256" key="4">
    <source>
        <dbReference type="ARBA" id="ARBA00022679"/>
    </source>
</evidence>
<dbReference type="RefSeq" id="WP_188573967.1">
    <property type="nucleotide sequence ID" value="NZ_BMDZ01000001.1"/>
</dbReference>
<dbReference type="InterPro" id="IPR019798">
    <property type="entry name" value="Ser_HO-MeTrfase_PLP_BS"/>
</dbReference>